<dbReference type="SUPFAM" id="SSF52172">
    <property type="entry name" value="CheY-like"/>
    <property type="match status" value="1"/>
</dbReference>
<evidence type="ECO:0000259" key="5">
    <source>
        <dbReference type="PROSITE" id="PS50110"/>
    </source>
</evidence>
<keyword evidence="1 3" id="KW-0597">Phosphoprotein</keyword>
<evidence type="ECO:0000313" key="7">
    <source>
        <dbReference type="Proteomes" id="UP000262477"/>
    </source>
</evidence>
<dbReference type="GO" id="GO:0003677">
    <property type="term" value="F:DNA binding"/>
    <property type="evidence" value="ECO:0007669"/>
    <property type="project" value="UniProtKB-KW"/>
</dbReference>
<dbReference type="CDD" id="cd06170">
    <property type="entry name" value="LuxR_C_like"/>
    <property type="match status" value="1"/>
</dbReference>
<dbReference type="PRINTS" id="PR00038">
    <property type="entry name" value="HTHLUXR"/>
</dbReference>
<dbReference type="Proteomes" id="UP000262477">
    <property type="component" value="Unassembled WGS sequence"/>
</dbReference>
<dbReference type="PANTHER" id="PTHR43214">
    <property type="entry name" value="TWO-COMPONENT RESPONSE REGULATOR"/>
    <property type="match status" value="1"/>
</dbReference>
<dbReference type="PROSITE" id="PS50043">
    <property type="entry name" value="HTH_LUXR_2"/>
    <property type="match status" value="1"/>
</dbReference>
<dbReference type="Gene3D" id="3.40.50.2300">
    <property type="match status" value="1"/>
</dbReference>
<dbReference type="Pfam" id="PF00196">
    <property type="entry name" value="GerE"/>
    <property type="match status" value="1"/>
</dbReference>
<comment type="caution">
    <text evidence="6">The sequence shown here is derived from an EMBL/GenBank/DDBJ whole genome shotgun (WGS) entry which is preliminary data.</text>
</comment>
<name>A0A371PQW2_STRIH</name>
<dbReference type="InterPro" id="IPR039420">
    <property type="entry name" value="WalR-like"/>
</dbReference>
<dbReference type="InterPro" id="IPR000792">
    <property type="entry name" value="Tscrpt_reg_LuxR_C"/>
</dbReference>
<feature type="domain" description="HTH luxR-type" evidence="4">
    <location>
        <begin position="266"/>
        <end position="331"/>
    </location>
</feature>
<evidence type="ECO:0000313" key="6">
    <source>
        <dbReference type="EMBL" id="REK84503.1"/>
    </source>
</evidence>
<evidence type="ECO:0000256" key="1">
    <source>
        <dbReference type="ARBA" id="ARBA00022553"/>
    </source>
</evidence>
<proteinExistence type="predicted"/>
<keyword evidence="7" id="KW-1185">Reference proteome</keyword>
<protein>
    <submittedName>
        <fullName evidence="6">DNA-binding response regulator</fullName>
    </submittedName>
</protein>
<dbReference type="SMART" id="SM00448">
    <property type="entry name" value="REC"/>
    <property type="match status" value="1"/>
</dbReference>
<evidence type="ECO:0000259" key="4">
    <source>
        <dbReference type="PROSITE" id="PS50043"/>
    </source>
</evidence>
<dbReference type="SUPFAM" id="SSF46894">
    <property type="entry name" value="C-terminal effector domain of the bipartite response regulators"/>
    <property type="match status" value="1"/>
</dbReference>
<dbReference type="OrthoDB" id="9808843at2"/>
<feature type="domain" description="Response regulatory" evidence="5">
    <location>
        <begin position="121"/>
        <end position="239"/>
    </location>
</feature>
<dbReference type="EMBL" id="QUAC01000483">
    <property type="protein sequence ID" value="REK84503.1"/>
    <property type="molecule type" value="Genomic_DNA"/>
</dbReference>
<feature type="modified residue" description="4-aspartylphosphate" evidence="3">
    <location>
        <position position="172"/>
    </location>
</feature>
<organism evidence="6 7">
    <name type="scientific">Streptomyces inhibens</name>
    <dbReference type="NCBI Taxonomy" id="2293571"/>
    <lineage>
        <taxon>Bacteria</taxon>
        <taxon>Bacillati</taxon>
        <taxon>Actinomycetota</taxon>
        <taxon>Actinomycetes</taxon>
        <taxon>Kitasatosporales</taxon>
        <taxon>Streptomycetaceae</taxon>
        <taxon>Streptomyces</taxon>
    </lineage>
</organism>
<dbReference type="InterPro" id="IPR058245">
    <property type="entry name" value="NreC/VraR/RcsB-like_REC"/>
</dbReference>
<dbReference type="GO" id="GO:0006355">
    <property type="term" value="P:regulation of DNA-templated transcription"/>
    <property type="evidence" value="ECO:0007669"/>
    <property type="project" value="InterPro"/>
</dbReference>
<evidence type="ECO:0000256" key="2">
    <source>
        <dbReference type="ARBA" id="ARBA00023125"/>
    </source>
</evidence>
<dbReference type="InterPro" id="IPR016032">
    <property type="entry name" value="Sig_transdc_resp-reg_C-effctor"/>
</dbReference>
<dbReference type="PROSITE" id="PS50110">
    <property type="entry name" value="RESPONSE_REGULATORY"/>
    <property type="match status" value="1"/>
</dbReference>
<dbReference type="CDD" id="cd17535">
    <property type="entry name" value="REC_NarL-like"/>
    <property type="match status" value="1"/>
</dbReference>
<gene>
    <name evidence="6" type="ORF">DY245_42850</name>
</gene>
<dbReference type="PANTHER" id="PTHR43214:SF43">
    <property type="entry name" value="TWO-COMPONENT RESPONSE REGULATOR"/>
    <property type="match status" value="1"/>
</dbReference>
<reference evidence="6 7" key="1">
    <citation type="submission" date="2018-08" db="EMBL/GenBank/DDBJ databases">
        <title>Streptomyces NEAU-D10 sp. nov., a novel Actinomycete isolated from soil.</title>
        <authorList>
            <person name="Jin L."/>
        </authorList>
    </citation>
    <scope>NUCLEOTIDE SEQUENCE [LARGE SCALE GENOMIC DNA]</scope>
    <source>
        <strain evidence="6 7">NEAU-D10</strain>
    </source>
</reference>
<accession>A0A371PQW2</accession>
<sequence length="351" mass="38765">MWWQKRALSLPRALHNRYARCLADLTFRSPFGPEALVRNWEGVRARQMHLVGTGRDQRVLRLAGATKPLGPGRSNAVTYQKFLFCCRNATSHRISRNSGAALLCPWRSIFVSTDKARRQVRLLIADGNEFSRRGVLEIVGEELDMVVVGQAADGVEALSRALALRPDIVIADFELPQISGLELTRRLAATPHGETIRTILIGNGMATRSLSEVIRARVDAFLSSDCPARELVAAVRAVAEGSAFLSAIITRHLFEHFQLLPSDAEHRVADIGLSRREIDVVRSIGTARSNREIARELGVSEATVKSHVSRLLTKLDMRDRVQIALLAVRLGLVPLHDRDPASSELLTIVAS</sequence>
<evidence type="ECO:0000256" key="3">
    <source>
        <dbReference type="PROSITE-ProRule" id="PRU00169"/>
    </source>
</evidence>
<keyword evidence="2 6" id="KW-0238">DNA-binding</keyword>
<dbReference type="InterPro" id="IPR001789">
    <property type="entry name" value="Sig_transdc_resp-reg_receiver"/>
</dbReference>
<dbReference type="Pfam" id="PF00072">
    <property type="entry name" value="Response_reg"/>
    <property type="match status" value="1"/>
</dbReference>
<dbReference type="InterPro" id="IPR011006">
    <property type="entry name" value="CheY-like_superfamily"/>
</dbReference>
<dbReference type="SMART" id="SM00421">
    <property type="entry name" value="HTH_LUXR"/>
    <property type="match status" value="1"/>
</dbReference>
<dbReference type="AlphaFoldDB" id="A0A371PQW2"/>
<dbReference type="GO" id="GO:0000160">
    <property type="term" value="P:phosphorelay signal transduction system"/>
    <property type="evidence" value="ECO:0007669"/>
    <property type="project" value="InterPro"/>
</dbReference>